<keyword evidence="7 10" id="KW-0811">Translocation</keyword>
<dbReference type="PIRSF" id="PIRSF004557">
    <property type="entry name" value="SecY"/>
    <property type="match status" value="1"/>
</dbReference>
<evidence type="ECO:0000256" key="11">
    <source>
        <dbReference type="RuleBase" id="RU000537"/>
    </source>
</evidence>
<gene>
    <name evidence="10 14" type="primary">secY</name>
    <name evidence="14" type="ORF">OMP40_17310</name>
</gene>
<comment type="subcellular location">
    <subcellularLocation>
        <location evidence="10">Cell membrane</location>
        <topology evidence="10">Multi-pass membrane protein</topology>
    </subcellularLocation>
    <subcellularLocation>
        <location evidence="1 12">Membrane</location>
        <topology evidence="1 12">Multi-pass membrane protein</topology>
    </subcellularLocation>
</comment>
<name>A0A9X4QTP8_9BACL</name>
<dbReference type="InterPro" id="IPR002208">
    <property type="entry name" value="SecY/SEC61-alpha"/>
</dbReference>
<comment type="function">
    <text evidence="10 11">The central subunit of the protein translocation channel SecYEG. Consists of two halves formed by TMs 1-5 and 6-10. These two domains form a lateral gate at the front which open onto the bilayer between TMs 2 and 7, and are clamped together by SecE at the back. The channel is closed by both a pore ring composed of hydrophobic SecY resides and a short helix (helix 2A) on the extracellular side of the membrane which forms a plug. The plug probably moves laterally to allow the channel to open. The ring and the pore may move independently.</text>
</comment>
<reference evidence="14" key="1">
    <citation type="submission" date="2022-10" db="EMBL/GenBank/DDBJ databases">
        <title>Comparative genomic analysis of Cohnella hashimotonis sp. nov., isolated from the International Space Station.</title>
        <authorList>
            <person name="Simpson A."/>
            <person name="Venkateswaran K."/>
        </authorList>
    </citation>
    <scope>NUCLEOTIDE SEQUENCE</scope>
    <source>
        <strain evidence="14">DSM 28161</strain>
    </source>
</reference>
<sequence>MFATVSNIWKVEDLRKRILFTLFILLVYRVGSFIPVPNIDKSVLEQANQQSNELFGLLNTFSGGALFQFSIFALGIMPYITASIIVQLLSMDVIPKLAEWAKEGEIGKRKSAQLTRYLTIVLGLIQAFATSIGFNRIYSAKMVIDPSPATFILIAIVLTAGTAFLMWLGEQINEKGIGNGISILMFAAIVSRIPTYIQEIYQDQFVNGDQIFWAVLKMIIILIVILLIIVGVIFVQQGVRKIPVQYAKRVVGQKMYGGQSTHIPLKVNGAGVIPVIFASSLLMFPITIAQFWAGHTWANWIISHLYYDKPLGMVFYILLIVGFTFFYTFVQFNPQQLADNMKKNGGYIPGIRPGKPTAGYLMRVITRITLAGALFLAVISILPVIFGSAFGLPKSVQLGGTSLLIVIGVALETMKQVESNLIKRHYKGFINK</sequence>
<evidence type="ECO:0000256" key="3">
    <source>
        <dbReference type="ARBA" id="ARBA00022448"/>
    </source>
</evidence>
<dbReference type="SUPFAM" id="SSF103491">
    <property type="entry name" value="Preprotein translocase SecY subunit"/>
    <property type="match status" value="1"/>
</dbReference>
<keyword evidence="3 10" id="KW-0813">Transport</keyword>
<dbReference type="GO" id="GO:0043952">
    <property type="term" value="P:protein transport by the Sec complex"/>
    <property type="evidence" value="ECO:0007669"/>
    <property type="project" value="UniProtKB-UniRule"/>
</dbReference>
<evidence type="ECO:0000256" key="9">
    <source>
        <dbReference type="ARBA" id="ARBA00039733"/>
    </source>
</evidence>
<feature type="transmembrane region" description="Helical" evidence="10">
    <location>
        <begin position="180"/>
        <end position="198"/>
    </location>
</feature>
<keyword evidence="8 10" id="KW-0472">Membrane</keyword>
<dbReference type="GO" id="GO:0006605">
    <property type="term" value="P:protein targeting"/>
    <property type="evidence" value="ECO:0007669"/>
    <property type="project" value="UniProtKB-UniRule"/>
</dbReference>
<organism evidence="14 15">
    <name type="scientific">Cohnella rhizosphaerae</name>
    <dbReference type="NCBI Taxonomy" id="1457232"/>
    <lineage>
        <taxon>Bacteria</taxon>
        <taxon>Bacillati</taxon>
        <taxon>Bacillota</taxon>
        <taxon>Bacilli</taxon>
        <taxon>Bacillales</taxon>
        <taxon>Paenibacillaceae</taxon>
        <taxon>Cohnella</taxon>
    </lineage>
</organism>
<dbReference type="InterPro" id="IPR023201">
    <property type="entry name" value="SecY_dom_sf"/>
</dbReference>
<dbReference type="EMBL" id="JAPDIA010000005">
    <property type="protein sequence ID" value="MDG0810925.1"/>
    <property type="molecule type" value="Genomic_DNA"/>
</dbReference>
<dbReference type="FunFam" id="1.10.3370.10:FF:000001">
    <property type="entry name" value="Preprotein translocase subunit SecY"/>
    <property type="match status" value="1"/>
</dbReference>
<dbReference type="GO" id="GO:0005886">
    <property type="term" value="C:plasma membrane"/>
    <property type="evidence" value="ECO:0007669"/>
    <property type="project" value="UniProtKB-SubCell"/>
</dbReference>
<evidence type="ECO:0000256" key="6">
    <source>
        <dbReference type="ARBA" id="ARBA00022989"/>
    </source>
</evidence>
<keyword evidence="4 10" id="KW-0812">Transmembrane</keyword>
<comment type="subunit">
    <text evidence="10">Component of the Sec protein translocase complex. Heterotrimer consisting of SecY, SecE and SecG subunits. The heterotrimers can form oligomers, although 1 heterotrimer is thought to be able to translocate proteins. Interacts with the ribosome. Interacts with SecDF, and other proteins may be involved. Interacts with SecA.</text>
</comment>
<keyword evidence="5 10" id="KW-0653">Protein transport</keyword>
<dbReference type="HAMAP" id="MF_01465">
    <property type="entry name" value="SecY"/>
    <property type="match status" value="1"/>
</dbReference>
<dbReference type="PROSITE" id="PS00755">
    <property type="entry name" value="SECY_1"/>
    <property type="match status" value="1"/>
</dbReference>
<dbReference type="Pfam" id="PF00344">
    <property type="entry name" value="SecY"/>
    <property type="match status" value="1"/>
</dbReference>
<dbReference type="Gene3D" id="1.10.3370.10">
    <property type="entry name" value="SecY subunit domain"/>
    <property type="match status" value="1"/>
</dbReference>
<evidence type="ECO:0000256" key="1">
    <source>
        <dbReference type="ARBA" id="ARBA00004141"/>
    </source>
</evidence>
<evidence type="ECO:0000313" key="15">
    <source>
        <dbReference type="Proteomes" id="UP001153404"/>
    </source>
</evidence>
<feature type="transmembrane region" description="Helical" evidence="10">
    <location>
        <begin position="313"/>
        <end position="332"/>
    </location>
</feature>
<feature type="transmembrane region" description="Helical" evidence="10">
    <location>
        <begin position="272"/>
        <end position="293"/>
    </location>
</feature>
<dbReference type="PROSITE" id="PS00756">
    <property type="entry name" value="SECY_2"/>
    <property type="match status" value="1"/>
</dbReference>
<comment type="similarity">
    <text evidence="2 10 13">Belongs to the SecY/SEC61-alpha family.</text>
</comment>
<feature type="transmembrane region" description="Helical" evidence="10">
    <location>
        <begin position="210"/>
        <end position="235"/>
    </location>
</feature>
<evidence type="ECO:0000256" key="10">
    <source>
        <dbReference type="HAMAP-Rule" id="MF_01465"/>
    </source>
</evidence>
<dbReference type="AlphaFoldDB" id="A0A9X4QTP8"/>
<dbReference type="PANTHER" id="PTHR10906">
    <property type="entry name" value="SECY/SEC61-ALPHA FAMILY MEMBER"/>
    <property type="match status" value="1"/>
</dbReference>
<evidence type="ECO:0000256" key="7">
    <source>
        <dbReference type="ARBA" id="ARBA00023010"/>
    </source>
</evidence>
<dbReference type="PRINTS" id="PR00303">
    <property type="entry name" value="SECYTRNLCASE"/>
</dbReference>
<feature type="transmembrane region" description="Helical" evidence="10">
    <location>
        <begin position="149"/>
        <end position="168"/>
    </location>
</feature>
<protein>
    <recommendedName>
        <fullName evidence="9 10">Protein translocase subunit SecY</fullName>
    </recommendedName>
</protein>
<proteinExistence type="inferred from homology"/>
<dbReference type="NCBIfam" id="TIGR00967">
    <property type="entry name" value="3a0501s007"/>
    <property type="match status" value="1"/>
</dbReference>
<comment type="caution">
    <text evidence="14">The sequence shown here is derived from an EMBL/GenBank/DDBJ whole genome shotgun (WGS) entry which is preliminary data.</text>
</comment>
<evidence type="ECO:0000313" key="14">
    <source>
        <dbReference type="EMBL" id="MDG0810925.1"/>
    </source>
</evidence>
<evidence type="ECO:0000256" key="12">
    <source>
        <dbReference type="RuleBase" id="RU003484"/>
    </source>
</evidence>
<dbReference type="GO" id="GO:0065002">
    <property type="term" value="P:intracellular protein transmembrane transport"/>
    <property type="evidence" value="ECO:0007669"/>
    <property type="project" value="UniProtKB-UniRule"/>
</dbReference>
<keyword evidence="15" id="KW-1185">Reference proteome</keyword>
<feature type="transmembrane region" description="Helical" evidence="10">
    <location>
        <begin position="18"/>
        <end position="36"/>
    </location>
</feature>
<dbReference type="InterPro" id="IPR026593">
    <property type="entry name" value="SecY"/>
</dbReference>
<evidence type="ECO:0000256" key="13">
    <source>
        <dbReference type="RuleBase" id="RU004349"/>
    </source>
</evidence>
<feature type="transmembrane region" description="Helical" evidence="10">
    <location>
        <begin position="117"/>
        <end position="137"/>
    </location>
</feature>
<feature type="transmembrane region" description="Helical" evidence="10">
    <location>
        <begin position="396"/>
        <end position="414"/>
    </location>
</feature>
<keyword evidence="6 10" id="KW-1133">Transmembrane helix</keyword>
<dbReference type="InterPro" id="IPR030659">
    <property type="entry name" value="SecY_CS"/>
</dbReference>
<feature type="transmembrane region" description="Helical" evidence="10">
    <location>
        <begin position="368"/>
        <end position="390"/>
    </location>
</feature>
<dbReference type="RefSeq" id="WP_277533315.1">
    <property type="nucleotide sequence ID" value="NZ_JAPDIA010000005.1"/>
</dbReference>
<accession>A0A9X4QTP8</accession>
<dbReference type="Proteomes" id="UP001153404">
    <property type="component" value="Unassembled WGS sequence"/>
</dbReference>
<evidence type="ECO:0000256" key="5">
    <source>
        <dbReference type="ARBA" id="ARBA00022927"/>
    </source>
</evidence>
<evidence type="ECO:0000256" key="8">
    <source>
        <dbReference type="ARBA" id="ARBA00023136"/>
    </source>
</evidence>
<evidence type="ECO:0000256" key="4">
    <source>
        <dbReference type="ARBA" id="ARBA00022692"/>
    </source>
</evidence>
<evidence type="ECO:0000256" key="2">
    <source>
        <dbReference type="ARBA" id="ARBA00005751"/>
    </source>
</evidence>
<feature type="transmembrane region" description="Helical" evidence="10">
    <location>
        <begin position="65"/>
        <end position="89"/>
    </location>
</feature>
<keyword evidence="10" id="KW-1003">Cell membrane</keyword>